<evidence type="ECO:0000259" key="1">
    <source>
        <dbReference type="Pfam" id="PF00561"/>
    </source>
</evidence>
<keyword evidence="4" id="KW-1185">Reference proteome</keyword>
<keyword evidence="3" id="KW-0378">Hydrolase</keyword>
<name>A0ABP5L3Y9_9MICC</name>
<dbReference type="InterPro" id="IPR029058">
    <property type="entry name" value="AB_hydrolase_fold"/>
</dbReference>
<evidence type="ECO:0000259" key="2">
    <source>
        <dbReference type="Pfam" id="PF08386"/>
    </source>
</evidence>
<dbReference type="InterPro" id="IPR050266">
    <property type="entry name" value="AB_hydrolase_sf"/>
</dbReference>
<dbReference type="PANTHER" id="PTHR43798:SF33">
    <property type="entry name" value="HYDROLASE, PUTATIVE (AFU_ORTHOLOGUE AFUA_2G14860)-RELATED"/>
    <property type="match status" value="1"/>
</dbReference>
<dbReference type="EMBL" id="BAAAQB010000037">
    <property type="protein sequence ID" value="GAA2139728.1"/>
    <property type="molecule type" value="Genomic_DNA"/>
</dbReference>
<sequence>MTDPVRVEVHAAGHTGHVFATREAASRRRGGPAAPAVVLLHGIGASHRYLRRLNRLLAGSMDTYSIDLPGFGATPRPERTLSIAEHARYVLGAMEQLGVTEFVLVGHSMGTQFATEAALQEPGRVSHLVLMGPVVDPERRTVAQQALALGRDCLFYESPSSNALVFTDYLRCGPSWYFKTLRVMMEYPMAQKITGVTAPVLVVRGANDPVADADCSRRLAGLARLGQLLEVQGTGHVVQHNRAVAVRDAILDFTGMPAAAGETLPGPA</sequence>
<dbReference type="InterPro" id="IPR013595">
    <property type="entry name" value="Pept_S33_TAP-like_C"/>
</dbReference>
<organism evidence="3 4">
    <name type="scientific">Arthrobacter humicola</name>
    <dbReference type="NCBI Taxonomy" id="409291"/>
    <lineage>
        <taxon>Bacteria</taxon>
        <taxon>Bacillati</taxon>
        <taxon>Actinomycetota</taxon>
        <taxon>Actinomycetes</taxon>
        <taxon>Micrococcales</taxon>
        <taxon>Micrococcaceae</taxon>
        <taxon>Arthrobacter</taxon>
    </lineage>
</organism>
<dbReference type="PRINTS" id="PR00111">
    <property type="entry name" value="ABHYDROLASE"/>
</dbReference>
<proteinExistence type="predicted"/>
<dbReference type="Proteomes" id="UP001500102">
    <property type="component" value="Unassembled WGS sequence"/>
</dbReference>
<evidence type="ECO:0000313" key="3">
    <source>
        <dbReference type="EMBL" id="GAA2139728.1"/>
    </source>
</evidence>
<protein>
    <submittedName>
        <fullName evidence="3">Alpha/beta hydrolase</fullName>
    </submittedName>
</protein>
<dbReference type="SUPFAM" id="SSF53474">
    <property type="entry name" value="alpha/beta-Hydrolases"/>
    <property type="match status" value="1"/>
</dbReference>
<dbReference type="GO" id="GO:0016787">
    <property type="term" value="F:hydrolase activity"/>
    <property type="evidence" value="ECO:0007669"/>
    <property type="project" value="UniProtKB-KW"/>
</dbReference>
<dbReference type="RefSeq" id="WP_344366715.1">
    <property type="nucleotide sequence ID" value="NZ_BAAAQB010000037.1"/>
</dbReference>
<feature type="domain" description="Peptidase S33 tripeptidyl aminopeptidase-like C-terminal" evidence="2">
    <location>
        <begin position="196"/>
        <end position="253"/>
    </location>
</feature>
<evidence type="ECO:0000313" key="4">
    <source>
        <dbReference type="Proteomes" id="UP001500102"/>
    </source>
</evidence>
<comment type="caution">
    <text evidence="3">The sequence shown here is derived from an EMBL/GenBank/DDBJ whole genome shotgun (WGS) entry which is preliminary data.</text>
</comment>
<dbReference type="PANTHER" id="PTHR43798">
    <property type="entry name" value="MONOACYLGLYCEROL LIPASE"/>
    <property type="match status" value="1"/>
</dbReference>
<accession>A0ABP5L3Y9</accession>
<dbReference type="Pfam" id="PF08386">
    <property type="entry name" value="Abhydrolase_4"/>
    <property type="match status" value="1"/>
</dbReference>
<dbReference type="Gene3D" id="3.40.50.1820">
    <property type="entry name" value="alpha/beta hydrolase"/>
    <property type="match status" value="1"/>
</dbReference>
<dbReference type="Pfam" id="PF00561">
    <property type="entry name" value="Abhydrolase_1"/>
    <property type="match status" value="1"/>
</dbReference>
<feature type="domain" description="AB hydrolase-1" evidence="1">
    <location>
        <begin position="35"/>
        <end position="135"/>
    </location>
</feature>
<gene>
    <name evidence="3" type="ORF">GCM10009825_26970</name>
</gene>
<reference evidence="4" key="1">
    <citation type="journal article" date="2019" name="Int. J. Syst. Evol. Microbiol.">
        <title>The Global Catalogue of Microorganisms (GCM) 10K type strain sequencing project: providing services to taxonomists for standard genome sequencing and annotation.</title>
        <authorList>
            <consortium name="The Broad Institute Genomics Platform"/>
            <consortium name="The Broad Institute Genome Sequencing Center for Infectious Disease"/>
            <person name="Wu L."/>
            <person name="Ma J."/>
        </authorList>
    </citation>
    <scope>NUCLEOTIDE SEQUENCE [LARGE SCALE GENOMIC DNA]</scope>
    <source>
        <strain evidence="4">JCM 15921</strain>
    </source>
</reference>
<dbReference type="InterPro" id="IPR000073">
    <property type="entry name" value="AB_hydrolase_1"/>
</dbReference>